<organism evidence="1 2">
    <name type="scientific">Vagococcus vulneris</name>
    <dbReference type="NCBI Taxonomy" id="1977869"/>
    <lineage>
        <taxon>Bacteria</taxon>
        <taxon>Bacillati</taxon>
        <taxon>Bacillota</taxon>
        <taxon>Bacilli</taxon>
        <taxon>Lactobacillales</taxon>
        <taxon>Enterococcaceae</taxon>
        <taxon>Vagococcus</taxon>
    </lineage>
</organism>
<gene>
    <name evidence="1" type="ORF">CBF37_06905</name>
</gene>
<dbReference type="InterPro" id="IPR015231">
    <property type="entry name" value="DUF1934"/>
</dbReference>
<evidence type="ECO:0000313" key="1">
    <source>
        <dbReference type="EMBL" id="RST98770.1"/>
    </source>
</evidence>
<dbReference type="Proteomes" id="UP000287857">
    <property type="component" value="Unassembled WGS sequence"/>
</dbReference>
<dbReference type="EMBL" id="NGJS01000008">
    <property type="protein sequence ID" value="RST98770.1"/>
    <property type="molecule type" value="Genomic_DNA"/>
</dbReference>
<evidence type="ECO:0000313" key="2">
    <source>
        <dbReference type="Proteomes" id="UP000287857"/>
    </source>
</evidence>
<dbReference type="InterPro" id="IPR012674">
    <property type="entry name" value="Calycin"/>
</dbReference>
<dbReference type="OrthoDB" id="2151645at2"/>
<dbReference type="Gene3D" id="2.40.128.20">
    <property type="match status" value="1"/>
</dbReference>
<dbReference type="Pfam" id="PF09148">
    <property type="entry name" value="DUF1934"/>
    <property type="match status" value="1"/>
</dbReference>
<name>A0A429ZXY2_9ENTE</name>
<reference evidence="1 2" key="1">
    <citation type="submission" date="2017-05" db="EMBL/GenBank/DDBJ databases">
        <title>Vagococcus spp. assemblies.</title>
        <authorList>
            <person name="Gulvik C.A."/>
        </authorList>
    </citation>
    <scope>NUCLEOTIDE SEQUENCE [LARGE SCALE GENOMIC DNA]</scope>
    <source>
        <strain evidence="1 2">SS1995</strain>
    </source>
</reference>
<protein>
    <recommendedName>
        <fullName evidence="3">DUF1934 domain-containing protein</fullName>
    </recommendedName>
</protein>
<evidence type="ECO:0008006" key="3">
    <source>
        <dbReference type="Google" id="ProtNLM"/>
    </source>
</evidence>
<comment type="caution">
    <text evidence="1">The sequence shown here is derived from an EMBL/GenBank/DDBJ whole genome shotgun (WGS) entry which is preliminary data.</text>
</comment>
<proteinExistence type="predicted"/>
<sequence length="145" mass="16798">MDEKTAVPIAIKIQTKVFQNDDFSEHIIETTGQMIRIKDVLYLRYNEEMDGIQSKVPVTIKIMSDGQVQLIRSGDVRMKLRFVYQEKQETIYNTPYGMMDIATFTNNMRVSLRDKPYSGDVTIDYDLFGGSEKMGVYHMELSFTT</sequence>
<dbReference type="SUPFAM" id="SSF50814">
    <property type="entry name" value="Lipocalins"/>
    <property type="match status" value="1"/>
</dbReference>
<dbReference type="RefSeq" id="WP_125984026.1">
    <property type="nucleotide sequence ID" value="NZ_NGJS01000008.1"/>
</dbReference>
<dbReference type="AlphaFoldDB" id="A0A429ZXY2"/>
<keyword evidence="2" id="KW-1185">Reference proteome</keyword>
<accession>A0A429ZXY2</accession>